<organism evidence="2 3">
    <name type="scientific">Aquamicrobium segne</name>
    <dbReference type="NCBI Taxonomy" id="469547"/>
    <lineage>
        <taxon>Bacteria</taxon>
        <taxon>Pseudomonadati</taxon>
        <taxon>Pseudomonadota</taxon>
        <taxon>Alphaproteobacteria</taxon>
        <taxon>Hyphomicrobiales</taxon>
        <taxon>Phyllobacteriaceae</taxon>
        <taxon>Aquamicrobium</taxon>
    </lineage>
</organism>
<feature type="chain" id="PRO_5045338292" evidence="1">
    <location>
        <begin position="26"/>
        <end position="171"/>
    </location>
</feature>
<sequence length="171" mass="17392">MLNRLLVFVGLSLAALAGLSGLAHAQQAASGEALVILGGSTHTLQVFECRRDYPSPTEPDRTISLALSAAPAGTPDDLLEPLRNNDDGGGGDVLAAMEAVLARGAVLSLAHHADGGDVVTFFPSQDMENTVAILSEDGFLEMTDEGISGTTAASTMDGAPLGDFVLSAACP</sequence>
<keyword evidence="1" id="KW-0732">Signal</keyword>
<name>A0ABW0GS28_9HYPH</name>
<evidence type="ECO:0000313" key="2">
    <source>
        <dbReference type="EMBL" id="MFC5384427.1"/>
    </source>
</evidence>
<dbReference type="Proteomes" id="UP001596016">
    <property type="component" value="Unassembled WGS sequence"/>
</dbReference>
<proteinExistence type="predicted"/>
<evidence type="ECO:0000256" key="1">
    <source>
        <dbReference type="SAM" id="SignalP"/>
    </source>
</evidence>
<gene>
    <name evidence="2" type="ORF">ACFPLB_00410</name>
</gene>
<evidence type="ECO:0000313" key="3">
    <source>
        <dbReference type="Proteomes" id="UP001596016"/>
    </source>
</evidence>
<keyword evidence="3" id="KW-1185">Reference proteome</keyword>
<reference evidence="3" key="1">
    <citation type="journal article" date="2019" name="Int. J. Syst. Evol. Microbiol.">
        <title>The Global Catalogue of Microorganisms (GCM) 10K type strain sequencing project: providing services to taxonomists for standard genome sequencing and annotation.</title>
        <authorList>
            <consortium name="The Broad Institute Genomics Platform"/>
            <consortium name="The Broad Institute Genome Sequencing Center for Infectious Disease"/>
            <person name="Wu L."/>
            <person name="Ma J."/>
        </authorList>
    </citation>
    <scope>NUCLEOTIDE SEQUENCE [LARGE SCALE GENOMIC DNA]</scope>
    <source>
        <strain evidence="3">CGMCC 4.1415</strain>
    </source>
</reference>
<comment type="caution">
    <text evidence="2">The sequence shown here is derived from an EMBL/GenBank/DDBJ whole genome shotgun (WGS) entry which is preliminary data.</text>
</comment>
<feature type="signal peptide" evidence="1">
    <location>
        <begin position="1"/>
        <end position="25"/>
    </location>
</feature>
<dbReference type="RefSeq" id="WP_378227294.1">
    <property type="nucleotide sequence ID" value="NZ_JBHSLL010000003.1"/>
</dbReference>
<protein>
    <submittedName>
        <fullName evidence="2">Uncharacterized protein</fullName>
    </submittedName>
</protein>
<dbReference type="EMBL" id="JBHSLL010000003">
    <property type="protein sequence ID" value="MFC5384427.1"/>
    <property type="molecule type" value="Genomic_DNA"/>
</dbReference>
<accession>A0ABW0GS28</accession>